<dbReference type="InterPro" id="IPR026838">
    <property type="entry name" value="YheC/D"/>
</dbReference>
<protein>
    <submittedName>
        <fullName evidence="1">YheC/YheD family protein</fullName>
    </submittedName>
</protein>
<accession>A0ABW3TVG7</accession>
<evidence type="ECO:0000313" key="2">
    <source>
        <dbReference type="Proteomes" id="UP001597231"/>
    </source>
</evidence>
<reference evidence="2" key="1">
    <citation type="journal article" date="2019" name="Int. J. Syst. Evol. Microbiol.">
        <title>The Global Catalogue of Microorganisms (GCM) 10K type strain sequencing project: providing services to taxonomists for standard genome sequencing and annotation.</title>
        <authorList>
            <consortium name="The Broad Institute Genomics Platform"/>
            <consortium name="The Broad Institute Genome Sequencing Center for Infectious Disease"/>
            <person name="Wu L."/>
            <person name="Ma J."/>
        </authorList>
    </citation>
    <scope>NUCLEOTIDE SEQUENCE [LARGE SCALE GENOMIC DNA]</scope>
    <source>
        <strain evidence="2">CCUG 53915</strain>
    </source>
</reference>
<proteinExistence type="predicted"/>
<gene>
    <name evidence="1" type="ORF">ACFQ38_06705</name>
</gene>
<organism evidence="1 2">
    <name type="scientific">Sporosarcina contaminans</name>
    <dbReference type="NCBI Taxonomy" id="633403"/>
    <lineage>
        <taxon>Bacteria</taxon>
        <taxon>Bacillati</taxon>
        <taxon>Bacillota</taxon>
        <taxon>Bacilli</taxon>
        <taxon>Bacillales</taxon>
        <taxon>Caryophanaceae</taxon>
        <taxon>Sporosarcina</taxon>
    </lineage>
</organism>
<keyword evidence="2" id="KW-1185">Reference proteome</keyword>
<comment type="caution">
    <text evidence="1">The sequence shown here is derived from an EMBL/GenBank/DDBJ whole genome shotgun (WGS) entry which is preliminary data.</text>
</comment>
<dbReference type="EMBL" id="JBHTLT010000031">
    <property type="protein sequence ID" value="MFD1204786.1"/>
    <property type="molecule type" value="Genomic_DNA"/>
</dbReference>
<evidence type="ECO:0000313" key="1">
    <source>
        <dbReference type="EMBL" id="MFD1204786.1"/>
    </source>
</evidence>
<sequence>MLIKGLVYENGEWIQKIAEYPDVIFDRLKLRGDSDANWIYEELSDIPFTNEWPVCLQSRSNIHEALSNIEELSGILISLKEVERTRDIFSALEISKKVFLKRNDWDLMGQIHINQISQSKYIVTEKGKEIEYNGLQLLNKLREDLKEHRYILHEDPRSTLNEQHFTLNTDIMLVEEQQWELLTVYAREESGKIIKEEDLSSYLQSIIEENSVENILTEMENLSNNVASSLRIALGDSVSTLSMTFAVDDNNNLKLIEANPSGSNIIPDVQALSEGIIKRANWLLKNEMK</sequence>
<name>A0ABW3TVG7_9BACL</name>
<dbReference type="RefSeq" id="WP_381480147.1">
    <property type="nucleotide sequence ID" value="NZ_JBHTLT010000031.1"/>
</dbReference>
<dbReference type="Proteomes" id="UP001597231">
    <property type="component" value="Unassembled WGS sequence"/>
</dbReference>
<dbReference type="Pfam" id="PF14398">
    <property type="entry name" value="ATPgrasp_YheCD"/>
    <property type="match status" value="1"/>
</dbReference>